<name>A0ABS2R633_9BACI</name>
<feature type="transmembrane region" description="Helical" evidence="2">
    <location>
        <begin position="475"/>
        <end position="493"/>
    </location>
</feature>
<keyword evidence="1" id="KW-0175">Coiled coil</keyword>
<feature type="transmembrane region" description="Helical" evidence="2">
    <location>
        <begin position="499"/>
        <end position="517"/>
    </location>
</feature>
<evidence type="ECO:0000313" key="4">
    <source>
        <dbReference type="EMBL" id="MBM7715082.1"/>
    </source>
</evidence>
<keyword evidence="5" id="KW-1185">Reference proteome</keyword>
<evidence type="ECO:0000256" key="1">
    <source>
        <dbReference type="SAM" id="Coils"/>
    </source>
</evidence>
<reference evidence="4 5" key="1">
    <citation type="submission" date="2021-01" db="EMBL/GenBank/DDBJ databases">
        <title>Genomic Encyclopedia of Type Strains, Phase IV (KMG-IV): sequencing the most valuable type-strain genomes for metagenomic binning, comparative biology and taxonomic classification.</title>
        <authorList>
            <person name="Goeker M."/>
        </authorList>
    </citation>
    <scope>NUCLEOTIDE SEQUENCE [LARGE SCALE GENOMIC DNA]</scope>
    <source>
        <strain evidence="4 5">DSM 105453</strain>
    </source>
</reference>
<keyword evidence="2" id="KW-1133">Transmembrane helix</keyword>
<dbReference type="InterPro" id="IPR038734">
    <property type="entry name" value="YhaN_AAA"/>
</dbReference>
<dbReference type="Pfam" id="PF13514">
    <property type="entry name" value="AAA_27"/>
    <property type="match status" value="1"/>
</dbReference>
<feature type="coiled-coil region" evidence="1">
    <location>
        <begin position="778"/>
        <end position="812"/>
    </location>
</feature>
<evidence type="ECO:0000259" key="3">
    <source>
        <dbReference type="Pfam" id="PF13514"/>
    </source>
</evidence>
<feature type="coiled-coil region" evidence="1">
    <location>
        <begin position="556"/>
        <end position="593"/>
    </location>
</feature>
<feature type="coiled-coil region" evidence="1">
    <location>
        <begin position="622"/>
        <end position="649"/>
    </location>
</feature>
<evidence type="ECO:0000256" key="2">
    <source>
        <dbReference type="SAM" id="Phobius"/>
    </source>
</evidence>
<proteinExistence type="predicted"/>
<keyword evidence="2" id="KW-0812">Transmembrane</keyword>
<comment type="caution">
    <text evidence="4">The sequence shown here is derived from an EMBL/GenBank/DDBJ whole genome shotgun (WGS) entry which is preliminary data.</text>
</comment>
<dbReference type="PANTHER" id="PTHR41259">
    <property type="entry name" value="DOUBLE-STRAND BREAK REPAIR RAD50 ATPASE, PUTATIVE-RELATED"/>
    <property type="match status" value="1"/>
</dbReference>
<feature type="coiled-coil region" evidence="1">
    <location>
        <begin position="439"/>
        <end position="473"/>
    </location>
</feature>
<dbReference type="PANTHER" id="PTHR41259:SF1">
    <property type="entry name" value="DOUBLE-STRAND BREAK REPAIR RAD50 ATPASE, PUTATIVE-RELATED"/>
    <property type="match status" value="1"/>
</dbReference>
<dbReference type="Proteomes" id="UP000823485">
    <property type="component" value="Unassembled WGS sequence"/>
</dbReference>
<protein>
    <submittedName>
        <fullName evidence="4">Uncharacterized protein YhaN</fullName>
    </submittedName>
</protein>
<keyword evidence="2" id="KW-0472">Membrane</keyword>
<gene>
    <name evidence="4" type="ORF">JOC94_002054</name>
</gene>
<organism evidence="4 5">
    <name type="scientific">Siminovitchia thermophila</name>
    <dbReference type="NCBI Taxonomy" id="1245522"/>
    <lineage>
        <taxon>Bacteria</taxon>
        <taxon>Bacillati</taxon>
        <taxon>Bacillota</taxon>
        <taxon>Bacilli</taxon>
        <taxon>Bacillales</taxon>
        <taxon>Bacillaceae</taxon>
        <taxon>Siminovitchia</taxon>
    </lineage>
</organism>
<feature type="coiled-coil region" evidence="1">
    <location>
        <begin position="184"/>
        <end position="245"/>
    </location>
</feature>
<dbReference type="SUPFAM" id="SSF52540">
    <property type="entry name" value="P-loop containing nucleoside triphosphate hydrolases"/>
    <property type="match status" value="1"/>
</dbReference>
<evidence type="ECO:0000313" key="5">
    <source>
        <dbReference type="Proteomes" id="UP000823485"/>
    </source>
</evidence>
<dbReference type="RefSeq" id="WP_205179242.1">
    <property type="nucleotide sequence ID" value="NZ_JAFBFH010000012.1"/>
</dbReference>
<dbReference type="Gene3D" id="3.40.50.300">
    <property type="entry name" value="P-loop containing nucleotide triphosphate hydrolases"/>
    <property type="match status" value="2"/>
</dbReference>
<sequence>MRLIEIYIYGYGKFNDLHIKNMGDFQTFYGENEAGKSTIMSFIQSMLFGFPGKQQTSQPRYEPKTGSSYGGKLVMATGKFGEVVIERVRGKAAGDVTIVLEDGTIKDEAFLRELLNGMDRQMFESIFSFRLEGLQQIHRLKEEDIAKYLIAAGTVGTDLLLQAEQHLQKNMHDLFKPGGRKPRMNVQMKKLREQEQLLKHARQENAQYETLLQKKESVKQAMRELEELLRLKKEQLRNYENLYKSWPLIMEAEQIKSRLEQVGPVDFPAEGIARLEKYKDQLIHVSSALATAKQKWAETKEELEAHAPMPGFQQSRAELLVQGWPSYEQADEKISLIAKEIEDYEKETAYILKELNLSEHIFSAMHEFNLGMDMKAKLKEQVRQYVRLEGKISDMDDMLNNELVLLKKCEETCKDIEHNLIDEETFQKWKKQYDMHASVQSAEQEKRTLEREIERLLEQKSREERVRAQKRKQSFIINGLFVSLFAFVFIWSFFSNQWIFALFSIAAILYSVMMLSWKRNNDGLYDESIRIKKEQLKTMEETIAKFDGRTDLFSRFERQLQLREEWKQAYHQLEQQREKVDQVKDQYETIRTAMSANQKELNEIKKAFGLHESFHNLKLEDAFQLLKRLQETKERIHDLKKQWRMLSRKQEEWHTGIKTFLSALDIRVTDPSEAVFTIKELLDKERKKQIVFQELKKKLQNLQTDALFYENEQKEIRTHMSTLLEAAGVETEEAFRKKADLFHETEKLSQRLDLLASQIDPDQLVPEFQTAGELKGEMAILKDSINNDEEKMERYRNQLAALTQEIRFLENGGTYTEHLHHFYHLRSTFNEDAKKWTELAAAKAILEKTLQKYQEERFPKAIQKAEECFSILTGGEYRRIFLREDGNLLVERKDRTVFTPIEMSKGTGEQLYTAIRLGLIHVLREELPFPVFIDDGFVNFDQKRTQRVLQLIKQVSSNTQVLLFTCHPHVIEHLPGEHVLELDEQSFQLSGAQ</sequence>
<dbReference type="InterPro" id="IPR027417">
    <property type="entry name" value="P-loop_NTPase"/>
</dbReference>
<accession>A0ABS2R633</accession>
<dbReference type="EMBL" id="JAFBFH010000012">
    <property type="protein sequence ID" value="MBM7715082.1"/>
    <property type="molecule type" value="Genomic_DNA"/>
</dbReference>
<feature type="domain" description="YhaN AAA" evidence="3">
    <location>
        <begin position="1"/>
        <end position="205"/>
    </location>
</feature>